<dbReference type="EMBL" id="RJVP01000001">
    <property type="protein sequence ID" value="ROH88020.1"/>
    <property type="molecule type" value="Genomic_DNA"/>
</dbReference>
<protein>
    <recommendedName>
        <fullName evidence="4">CHASE3 domain-containing protein</fullName>
    </recommendedName>
</protein>
<sequence>MRLRGWYEQFKRQFRANLVAIISLLTALSGFYYNTWRDHQNELNHNMRNAAFEVLKELGELQTVVNYAHFERDKQRGNTLDGWGHVVLIRDVSRLMTPAAAAEGQQLYAAWQQQVDRLGADAASEQAISKEITEMREAVLASIRQLQ</sequence>
<evidence type="ECO:0000256" key="1">
    <source>
        <dbReference type="SAM" id="Phobius"/>
    </source>
</evidence>
<feature type="transmembrane region" description="Helical" evidence="1">
    <location>
        <begin position="14"/>
        <end position="33"/>
    </location>
</feature>
<name>A0A3N0V5D5_9PROT</name>
<evidence type="ECO:0000313" key="3">
    <source>
        <dbReference type="Proteomes" id="UP000275137"/>
    </source>
</evidence>
<evidence type="ECO:0008006" key="4">
    <source>
        <dbReference type="Google" id="ProtNLM"/>
    </source>
</evidence>
<gene>
    <name evidence="2" type="ORF">ED236_00570</name>
</gene>
<keyword evidence="1" id="KW-1133">Transmembrane helix</keyword>
<keyword evidence="1" id="KW-0472">Membrane</keyword>
<keyword evidence="1" id="KW-0812">Transmembrane</keyword>
<reference evidence="2 3" key="1">
    <citation type="submission" date="2018-10" db="EMBL/GenBank/DDBJ databases">
        <authorList>
            <person name="Chen W.-M."/>
        </authorList>
    </citation>
    <scope>NUCLEOTIDE SEQUENCE [LARGE SCALE GENOMIC DNA]</scope>
    <source>
        <strain evidence="2 3">H-5</strain>
    </source>
</reference>
<proteinExistence type="predicted"/>
<dbReference type="RefSeq" id="WP_123236014.1">
    <property type="nucleotide sequence ID" value="NZ_RJVP01000001.1"/>
</dbReference>
<organism evidence="2 3">
    <name type="scientific">Pseudomethylobacillus aquaticus</name>
    <dbReference type="NCBI Taxonomy" id="2676064"/>
    <lineage>
        <taxon>Bacteria</taxon>
        <taxon>Pseudomonadati</taxon>
        <taxon>Pseudomonadota</taxon>
        <taxon>Betaproteobacteria</taxon>
        <taxon>Nitrosomonadales</taxon>
        <taxon>Methylophilaceae</taxon>
        <taxon>Pseudomethylobacillus</taxon>
    </lineage>
</organism>
<dbReference type="AlphaFoldDB" id="A0A3N0V5D5"/>
<keyword evidence="3" id="KW-1185">Reference proteome</keyword>
<evidence type="ECO:0000313" key="2">
    <source>
        <dbReference type="EMBL" id="ROH88020.1"/>
    </source>
</evidence>
<dbReference type="Proteomes" id="UP000275137">
    <property type="component" value="Unassembled WGS sequence"/>
</dbReference>
<comment type="caution">
    <text evidence="2">The sequence shown here is derived from an EMBL/GenBank/DDBJ whole genome shotgun (WGS) entry which is preliminary data.</text>
</comment>
<accession>A0A3N0V5D5</accession>